<sequence>MSKTVSVTVGAVAAQLLSAGLWAMMGTPAFRAAWSWECTYYTSASSVSPVYMAVNATTGPTCEDGSKLSCSCAATNCEGPVAALVNNLSCAGGGMDKAAGSCMMLHKTYGVPPAALVATAGRGMGNLTDACSKANIIKVYGNKDGFCW</sequence>
<dbReference type="Proteomes" id="UP000654075">
    <property type="component" value="Unassembled WGS sequence"/>
</dbReference>
<protein>
    <recommendedName>
        <fullName evidence="1">Post-SET domain-containing protein</fullName>
    </recommendedName>
</protein>
<reference evidence="2" key="1">
    <citation type="submission" date="2021-02" db="EMBL/GenBank/DDBJ databases">
        <authorList>
            <person name="Dougan E. K."/>
            <person name="Rhodes N."/>
            <person name="Thang M."/>
            <person name="Chan C."/>
        </authorList>
    </citation>
    <scope>NUCLEOTIDE SEQUENCE</scope>
</reference>
<accession>A0A813H7K4</accession>
<organism evidence="2 3">
    <name type="scientific">Polarella glacialis</name>
    <name type="common">Dinoflagellate</name>
    <dbReference type="NCBI Taxonomy" id="89957"/>
    <lineage>
        <taxon>Eukaryota</taxon>
        <taxon>Sar</taxon>
        <taxon>Alveolata</taxon>
        <taxon>Dinophyceae</taxon>
        <taxon>Suessiales</taxon>
        <taxon>Suessiaceae</taxon>
        <taxon>Polarella</taxon>
    </lineage>
</organism>
<comment type="caution">
    <text evidence="2">The sequence shown here is derived from an EMBL/GenBank/DDBJ whole genome shotgun (WGS) entry which is preliminary data.</text>
</comment>
<feature type="domain" description="Post-SET" evidence="1">
    <location>
        <begin position="66"/>
        <end position="82"/>
    </location>
</feature>
<keyword evidence="3" id="KW-1185">Reference proteome</keyword>
<dbReference type="PROSITE" id="PS50868">
    <property type="entry name" value="POST_SET"/>
    <property type="match status" value="1"/>
</dbReference>
<dbReference type="InterPro" id="IPR003616">
    <property type="entry name" value="Post-SET_dom"/>
</dbReference>
<dbReference type="EMBL" id="CAJNNV010030814">
    <property type="protein sequence ID" value="CAE8633631.1"/>
    <property type="molecule type" value="Genomic_DNA"/>
</dbReference>
<evidence type="ECO:0000313" key="3">
    <source>
        <dbReference type="Proteomes" id="UP000654075"/>
    </source>
</evidence>
<dbReference type="AlphaFoldDB" id="A0A813H7K4"/>
<proteinExistence type="predicted"/>
<evidence type="ECO:0000313" key="2">
    <source>
        <dbReference type="EMBL" id="CAE8633631.1"/>
    </source>
</evidence>
<evidence type="ECO:0000259" key="1">
    <source>
        <dbReference type="PROSITE" id="PS50868"/>
    </source>
</evidence>
<name>A0A813H7K4_POLGL</name>
<gene>
    <name evidence="2" type="ORF">PGLA1383_LOCUS49456</name>
</gene>